<feature type="chain" id="PRO_5037329588" description="Copper amine oxidase-like N-terminal domain-containing protein" evidence="1">
    <location>
        <begin position="39"/>
        <end position="242"/>
    </location>
</feature>
<evidence type="ECO:0000256" key="1">
    <source>
        <dbReference type="SAM" id="SignalP"/>
    </source>
</evidence>
<feature type="domain" description="Copper amine oxidase-like N-terminal" evidence="2">
    <location>
        <begin position="95"/>
        <end position="198"/>
    </location>
</feature>
<dbReference type="AlphaFoldDB" id="A0A953LFJ7"/>
<dbReference type="Proteomes" id="UP000732377">
    <property type="component" value="Unassembled WGS sequence"/>
</dbReference>
<dbReference type="Gene3D" id="3.30.457.10">
    <property type="entry name" value="Copper amine oxidase-like, N-terminal domain"/>
    <property type="match status" value="1"/>
</dbReference>
<dbReference type="InterPro" id="IPR036582">
    <property type="entry name" value="Mao_N_sf"/>
</dbReference>
<evidence type="ECO:0000313" key="4">
    <source>
        <dbReference type="Proteomes" id="UP000732377"/>
    </source>
</evidence>
<accession>A0A953LFJ7</accession>
<dbReference type="SUPFAM" id="SSF55383">
    <property type="entry name" value="Copper amine oxidase, domain N"/>
    <property type="match status" value="1"/>
</dbReference>
<keyword evidence="1" id="KW-0732">Signal</keyword>
<evidence type="ECO:0000313" key="3">
    <source>
        <dbReference type="EMBL" id="MBY6277670.1"/>
    </source>
</evidence>
<gene>
    <name evidence="3" type="ORF">CWE10_15965</name>
</gene>
<comment type="caution">
    <text evidence="3">The sequence shown here is derived from an EMBL/GenBank/DDBJ whole genome shotgun (WGS) entry which is preliminary data.</text>
</comment>
<organism evidence="3 4">
    <name type="scientific">Symbiobacterium thermophilum</name>
    <dbReference type="NCBI Taxonomy" id="2734"/>
    <lineage>
        <taxon>Bacteria</taxon>
        <taxon>Bacillati</taxon>
        <taxon>Bacillota</taxon>
        <taxon>Clostridia</taxon>
        <taxon>Eubacteriales</taxon>
        <taxon>Symbiobacteriaceae</taxon>
        <taxon>Symbiobacterium</taxon>
    </lineage>
</organism>
<reference evidence="3" key="1">
    <citation type="submission" date="2017-11" db="EMBL/GenBank/DDBJ databases">
        <title>Three new genomes from thermophilic consortium.</title>
        <authorList>
            <person name="Quaggio R."/>
            <person name="Amgarten D."/>
            <person name="Setubal J.C."/>
        </authorList>
    </citation>
    <scope>NUCLEOTIDE SEQUENCE</scope>
    <source>
        <strain evidence="3">ZCTH01-B2</strain>
    </source>
</reference>
<dbReference type="InterPro" id="IPR012854">
    <property type="entry name" value="Cu_amine_oxidase-like_N"/>
</dbReference>
<sequence>MYMKRWSYREVAARVAAALVSFSTLVSVGLVHPQAANAADCVVMPDGSCMPSNMDGIYRDPIDATKNWDPRVADEMKKDMSQLTSGTPEHPVVAVDRKQVHFDVLPWVNPATNRTLVPIRFVSEALGAKVTWVEERPDEVLIERPGLRIFFRIGDNKADVNGKTVYMDQPSILVNDRTLVPLRFISEAFGCKVDWVGADGPDDPRAHPWDGGKYQIWIWAPWMFWGNYSLGDRAEAGNWNLH</sequence>
<protein>
    <recommendedName>
        <fullName evidence="2">Copper amine oxidase-like N-terminal domain-containing protein</fullName>
    </recommendedName>
</protein>
<evidence type="ECO:0000259" key="2">
    <source>
        <dbReference type="Pfam" id="PF07833"/>
    </source>
</evidence>
<feature type="signal peptide" evidence="1">
    <location>
        <begin position="1"/>
        <end position="38"/>
    </location>
</feature>
<dbReference type="EMBL" id="PIUK01000220">
    <property type="protein sequence ID" value="MBY6277670.1"/>
    <property type="molecule type" value="Genomic_DNA"/>
</dbReference>
<dbReference type="Pfam" id="PF07833">
    <property type="entry name" value="Cu_amine_oxidN1"/>
    <property type="match status" value="1"/>
</dbReference>
<proteinExistence type="predicted"/>
<name>A0A953LFJ7_SYMTR</name>